<dbReference type="Proteomes" id="UP001454036">
    <property type="component" value="Unassembled WGS sequence"/>
</dbReference>
<reference evidence="2 3" key="1">
    <citation type="submission" date="2024-01" db="EMBL/GenBank/DDBJ databases">
        <title>The complete chloroplast genome sequence of Lithospermum erythrorhizon: insights into the phylogenetic relationship among Boraginaceae species and the maternal lineages of purple gromwells.</title>
        <authorList>
            <person name="Okada T."/>
            <person name="Watanabe K."/>
        </authorList>
    </citation>
    <scope>NUCLEOTIDE SEQUENCE [LARGE SCALE GENOMIC DNA]</scope>
</reference>
<feature type="compositionally biased region" description="Basic residues" evidence="1">
    <location>
        <begin position="143"/>
        <end position="156"/>
    </location>
</feature>
<dbReference type="EMBL" id="BAABME010001651">
    <property type="protein sequence ID" value="GAA0150763.1"/>
    <property type="molecule type" value="Genomic_DNA"/>
</dbReference>
<evidence type="ECO:0000256" key="1">
    <source>
        <dbReference type="SAM" id="MobiDB-lite"/>
    </source>
</evidence>
<sequence length="156" mass="17096">MDSLPSLIRNSLPTTVTNENLDEFATYFSIPPDMVETRLASPGDQLILRRIDVGTCDPDFTPNELMLIASASPLADVEFDTMLGERSSFFTRVKAKYKTKPRESMVPASFAPATPLPAAASAINPLLKRVANNMPVPLARPQNKTKRLLPKKKAAP</sequence>
<keyword evidence="3" id="KW-1185">Reference proteome</keyword>
<dbReference type="AlphaFoldDB" id="A0AAV3PI16"/>
<accession>A0AAV3PI16</accession>
<feature type="region of interest" description="Disordered" evidence="1">
    <location>
        <begin position="137"/>
        <end position="156"/>
    </location>
</feature>
<comment type="caution">
    <text evidence="2">The sequence shown here is derived from an EMBL/GenBank/DDBJ whole genome shotgun (WGS) entry which is preliminary data.</text>
</comment>
<evidence type="ECO:0000313" key="3">
    <source>
        <dbReference type="Proteomes" id="UP001454036"/>
    </source>
</evidence>
<name>A0AAV3PI16_LITER</name>
<evidence type="ECO:0000313" key="2">
    <source>
        <dbReference type="EMBL" id="GAA0150763.1"/>
    </source>
</evidence>
<gene>
    <name evidence="2" type="ORF">LIER_09628</name>
</gene>
<proteinExistence type="predicted"/>
<protein>
    <submittedName>
        <fullName evidence="2">Uncharacterized protein</fullName>
    </submittedName>
</protein>
<organism evidence="2 3">
    <name type="scientific">Lithospermum erythrorhizon</name>
    <name type="common">Purple gromwell</name>
    <name type="synonym">Lithospermum officinale var. erythrorhizon</name>
    <dbReference type="NCBI Taxonomy" id="34254"/>
    <lineage>
        <taxon>Eukaryota</taxon>
        <taxon>Viridiplantae</taxon>
        <taxon>Streptophyta</taxon>
        <taxon>Embryophyta</taxon>
        <taxon>Tracheophyta</taxon>
        <taxon>Spermatophyta</taxon>
        <taxon>Magnoliopsida</taxon>
        <taxon>eudicotyledons</taxon>
        <taxon>Gunneridae</taxon>
        <taxon>Pentapetalae</taxon>
        <taxon>asterids</taxon>
        <taxon>lamiids</taxon>
        <taxon>Boraginales</taxon>
        <taxon>Boraginaceae</taxon>
        <taxon>Boraginoideae</taxon>
        <taxon>Lithospermeae</taxon>
        <taxon>Lithospermum</taxon>
    </lineage>
</organism>